<dbReference type="EMBL" id="JBEPMM010000027">
    <property type="protein sequence ID" value="MET3695357.1"/>
    <property type="molecule type" value="Genomic_DNA"/>
</dbReference>
<keyword evidence="3" id="KW-1185">Reference proteome</keyword>
<sequence>MMRVKVLGIAAVLAAGLGLATSAKAADLSFDPYEQTGGDAVVEFVAGGCGPGFHPNPWGRCRPNDRGYGYGGYGGPRRFYEGRPYGYGDGYGRRGGYEYDRPRRFYDGY</sequence>
<feature type="chain" id="PRO_5045924808" evidence="1">
    <location>
        <begin position="26"/>
        <end position="109"/>
    </location>
</feature>
<evidence type="ECO:0000256" key="1">
    <source>
        <dbReference type="SAM" id="SignalP"/>
    </source>
</evidence>
<dbReference type="NCBIfam" id="NF047412">
    <property type="entry name" value="sig_GCG_CRPN_rpt"/>
    <property type="match status" value="1"/>
</dbReference>
<keyword evidence="1" id="KW-0732">Signal</keyword>
<proteinExistence type="predicted"/>
<gene>
    <name evidence="2" type="ORF">ABID43_004925</name>
</gene>
<evidence type="ECO:0000313" key="3">
    <source>
        <dbReference type="Proteomes" id="UP001549145"/>
    </source>
</evidence>
<accession>A0ABV2LBZ9</accession>
<dbReference type="InterPro" id="IPR058110">
    <property type="entry name" value="GCG_CRPN_dom"/>
</dbReference>
<feature type="signal peptide" evidence="1">
    <location>
        <begin position="1"/>
        <end position="25"/>
    </location>
</feature>
<organism evidence="2 3">
    <name type="scientific">Methylobacterium goesingense</name>
    <dbReference type="NCBI Taxonomy" id="243690"/>
    <lineage>
        <taxon>Bacteria</taxon>
        <taxon>Pseudomonadati</taxon>
        <taxon>Pseudomonadota</taxon>
        <taxon>Alphaproteobacteria</taxon>
        <taxon>Hyphomicrobiales</taxon>
        <taxon>Methylobacteriaceae</taxon>
        <taxon>Methylobacterium</taxon>
    </lineage>
</organism>
<reference evidence="2 3" key="1">
    <citation type="submission" date="2024-06" db="EMBL/GenBank/DDBJ databases">
        <title>Genomic Encyclopedia of Type Strains, Phase IV (KMG-IV): sequencing the most valuable type-strain genomes for metagenomic binning, comparative biology and taxonomic classification.</title>
        <authorList>
            <person name="Goeker M."/>
        </authorList>
    </citation>
    <scope>NUCLEOTIDE SEQUENCE [LARGE SCALE GENOMIC DNA]</scope>
    <source>
        <strain evidence="2 3">DSM 21331</strain>
    </source>
</reference>
<evidence type="ECO:0000313" key="2">
    <source>
        <dbReference type="EMBL" id="MET3695357.1"/>
    </source>
</evidence>
<name>A0ABV2LBZ9_9HYPH</name>
<dbReference type="Proteomes" id="UP001549145">
    <property type="component" value="Unassembled WGS sequence"/>
</dbReference>
<dbReference type="RefSeq" id="WP_238279359.1">
    <property type="nucleotide sequence ID" value="NZ_BPQL01000055.1"/>
</dbReference>
<protein>
    <submittedName>
        <fullName evidence="2">Uncharacterized protein</fullName>
    </submittedName>
</protein>
<comment type="caution">
    <text evidence="2">The sequence shown here is derived from an EMBL/GenBank/DDBJ whole genome shotgun (WGS) entry which is preliminary data.</text>
</comment>